<dbReference type="Proteomes" id="UP000250186">
    <property type="component" value="Unassembled WGS sequence"/>
</dbReference>
<proteinExistence type="predicted"/>
<sequence length="63" mass="7103">MTFEQRVTPLTLQPKNRASSRALRQADGLRRMDKMEMPGYHGEGLQYVQRGAFLGRELPIAAG</sequence>
<keyword evidence="2" id="KW-1185">Reference proteome</keyword>
<evidence type="ECO:0000313" key="2">
    <source>
        <dbReference type="Proteomes" id="UP000250186"/>
    </source>
</evidence>
<accession>A0ABX9EQA3</accession>
<gene>
    <name evidence="1" type="ORF">AU492_07280</name>
</gene>
<comment type="caution">
    <text evidence="1">The sequence shown here is derived from an EMBL/GenBank/DDBJ whole genome shotgun (WGS) entry which is preliminary data.</text>
</comment>
<name>A0ABX9EQA3_9GAMM</name>
<protein>
    <submittedName>
        <fullName evidence="1">Uncharacterized protein</fullName>
    </submittedName>
</protein>
<evidence type="ECO:0000313" key="1">
    <source>
        <dbReference type="EMBL" id="RAT34927.1"/>
    </source>
</evidence>
<dbReference type="EMBL" id="LUSW01000013">
    <property type="protein sequence ID" value="RAT34927.1"/>
    <property type="molecule type" value="Genomic_DNA"/>
</dbReference>
<organism evidence="1 2">
    <name type="scientific">Lonsdalea populi</name>
    <dbReference type="NCBI Taxonomy" id="1172565"/>
    <lineage>
        <taxon>Bacteria</taxon>
        <taxon>Pseudomonadati</taxon>
        <taxon>Pseudomonadota</taxon>
        <taxon>Gammaproteobacteria</taxon>
        <taxon>Enterobacterales</taxon>
        <taxon>Pectobacteriaceae</taxon>
        <taxon>Lonsdalea</taxon>
    </lineage>
</organism>
<reference evidence="1 2" key="1">
    <citation type="submission" date="2016-02" db="EMBL/GenBank/DDBJ databases">
        <title>Species-wide whole genome sequencing reveals diversity, host range in Lonsdalea quercina.</title>
        <authorList>
            <person name="Li Y."/>
        </authorList>
    </citation>
    <scope>NUCLEOTIDE SEQUENCE [LARGE SCALE GENOMIC DNA]</scope>
    <source>
        <strain evidence="1 2">CFCC 12721</strain>
    </source>
</reference>